<gene>
    <name evidence="1" type="ORF">NCTC10738_01862</name>
</gene>
<reference evidence="1 2" key="1">
    <citation type="submission" date="2018-06" db="EMBL/GenBank/DDBJ databases">
        <authorList>
            <consortium name="Pathogen Informatics"/>
            <person name="Doyle S."/>
        </authorList>
    </citation>
    <scope>NUCLEOTIDE SEQUENCE [LARGE SCALE GENOMIC DNA]</scope>
    <source>
        <strain evidence="1 2">NCTC10738</strain>
    </source>
</reference>
<evidence type="ECO:0000313" key="1">
    <source>
        <dbReference type="EMBL" id="SUI67353.1"/>
    </source>
</evidence>
<keyword evidence="2" id="KW-1185">Reference proteome</keyword>
<proteinExistence type="predicted"/>
<accession>A0A379ZTN1</accession>
<evidence type="ECO:0000313" key="2">
    <source>
        <dbReference type="Proteomes" id="UP000254069"/>
    </source>
</evidence>
<dbReference type="GeneID" id="93807235"/>
<accession>A0A3G4UIH2</accession>
<organism evidence="1 2">
    <name type="scientific">Shewanella algae</name>
    <dbReference type="NCBI Taxonomy" id="38313"/>
    <lineage>
        <taxon>Bacteria</taxon>
        <taxon>Pseudomonadati</taxon>
        <taxon>Pseudomonadota</taxon>
        <taxon>Gammaproteobacteria</taxon>
        <taxon>Alteromonadales</taxon>
        <taxon>Shewanellaceae</taxon>
        <taxon>Shewanella</taxon>
    </lineage>
</organism>
<dbReference type="EMBL" id="UGYO01000001">
    <property type="protein sequence ID" value="SUI67353.1"/>
    <property type="molecule type" value="Genomic_DNA"/>
</dbReference>
<dbReference type="Proteomes" id="UP000254069">
    <property type="component" value="Unassembled WGS sequence"/>
</dbReference>
<dbReference type="KEGG" id="salg:BS332_06310"/>
<dbReference type="RefSeq" id="WP_062793499.1">
    <property type="nucleotide sequence ID" value="NZ_AP024609.1"/>
</dbReference>
<protein>
    <submittedName>
        <fullName evidence="1">Uncharacterized protein</fullName>
    </submittedName>
</protein>
<sequence>MQFIHRQRGQALAESIIGMSFVIIPLLLLLPFVSKITGVQHRANQAAQYAAWERTVWKEQAPSRMVTGKGIFLAKKTEQQLSAQLPWRFYQGKGQVIDSRPPKQWNWEQNVHPLLKHQTRHDGSLSGLIKDKGEGKNRLSFTEPSSKIPGTVNSLIGKALGVLAYTGFSLEQDQFYRTRVETDLVQMHLEPFDSMQLTYKGNSALLASGWNAAGPEHLRRRAERLVPTNYADVSWVRTAQKVASFIPFGKELHPNSLKLGHVETEVLPANRLCNYGSKGCGG</sequence>
<name>A0A379ZTN1_9GAMM</name>
<dbReference type="AlphaFoldDB" id="A0A379ZTN1"/>